<sequence length="353" mass="40844">MRRLRIPLLLCAAALTIPAPRLFAQLEPPGAHATAPDNEQETDEAEEGSRQLIHDVRADLIAERFDNIDRLAAGFRRDKSRWNGGAWKLRTLYGALDAPHQTEPDTVAHLDLLRRWMQQRPESITARVALATSLTRWAWVARGNGVARTVTDEGRKLFEQRIAEAQAVLEGSRDMRNQCPQWFSEEMVVGLAQGWNERQMRELFDRAVQFEPEYQYFYKQRTNYLLPKWYGSPTDASSFAKSAADHVGGDMGDYIYWETATVILHRGNGDLEPMVKQLDWARIQRGYQVLNSRFHADRTQRNQLAFMAYKFNDNAVAQQQFASIGNEWNRGVWRDRNFFEKVRDWSTGHNSWP</sequence>
<keyword evidence="2" id="KW-0732">Signal</keyword>
<organism evidence="3 4">
    <name type="scientific">Bryocella elongata</name>
    <dbReference type="NCBI Taxonomy" id="863522"/>
    <lineage>
        <taxon>Bacteria</taxon>
        <taxon>Pseudomonadati</taxon>
        <taxon>Acidobacteriota</taxon>
        <taxon>Terriglobia</taxon>
        <taxon>Terriglobales</taxon>
        <taxon>Acidobacteriaceae</taxon>
        <taxon>Bryocella</taxon>
    </lineage>
</organism>
<evidence type="ECO:0000313" key="4">
    <source>
        <dbReference type="Proteomes" id="UP000236728"/>
    </source>
</evidence>
<evidence type="ECO:0000256" key="1">
    <source>
        <dbReference type="SAM" id="MobiDB-lite"/>
    </source>
</evidence>
<dbReference type="OrthoDB" id="5405920at2"/>
<dbReference type="Proteomes" id="UP000236728">
    <property type="component" value="Unassembled WGS sequence"/>
</dbReference>
<dbReference type="AlphaFoldDB" id="A0A1H5SNB7"/>
<accession>A0A1H5SNB7</accession>
<feature type="chain" id="PRO_5009284151" evidence="2">
    <location>
        <begin position="25"/>
        <end position="353"/>
    </location>
</feature>
<evidence type="ECO:0000313" key="3">
    <source>
        <dbReference type="EMBL" id="SEF51458.1"/>
    </source>
</evidence>
<dbReference type="RefSeq" id="WP_103931220.1">
    <property type="nucleotide sequence ID" value="NZ_FNVA01000001.1"/>
</dbReference>
<gene>
    <name evidence="3" type="ORF">SAMN05421819_0259</name>
</gene>
<evidence type="ECO:0000256" key="2">
    <source>
        <dbReference type="SAM" id="SignalP"/>
    </source>
</evidence>
<proteinExistence type="predicted"/>
<dbReference type="EMBL" id="FNVA01000001">
    <property type="protein sequence ID" value="SEF51458.1"/>
    <property type="molecule type" value="Genomic_DNA"/>
</dbReference>
<protein>
    <submittedName>
        <fullName evidence="3">Uncharacterized protein</fullName>
    </submittedName>
</protein>
<keyword evidence="4" id="KW-1185">Reference proteome</keyword>
<name>A0A1H5SNB7_9BACT</name>
<feature type="region of interest" description="Disordered" evidence="1">
    <location>
        <begin position="28"/>
        <end position="48"/>
    </location>
</feature>
<feature type="signal peptide" evidence="2">
    <location>
        <begin position="1"/>
        <end position="24"/>
    </location>
</feature>
<reference evidence="3 4" key="1">
    <citation type="submission" date="2016-10" db="EMBL/GenBank/DDBJ databases">
        <authorList>
            <person name="de Groot N.N."/>
        </authorList>
    </citation>
    <scope>NUCLEOTIDE SEQUENCE [LARGE SCALE GENOMIC DNA]</scope>
    <source>
        <strain evidence="3 4">DSM 22489</strain>
    </source>
</reference>